<organism evidence="5 6">
    <name type="scientific">Klebsormidium nitens</name>
    <name type="common">Green alga</name>
    <name type="synonym">Ulothrix nitens</name>
    <dbReference type="NCBI Taxonomy" id="105231"/>
    <lineage>
        <taxon>Eukaryota</taxon>
        <taxon>Viridiplantae</taxon>
        <taxon>Streptophyta</taxon>
        <taxon>Klebsormidiophyceae</taxon>
        <taxon>Klebsormidiales</taxon>
        <taxon>Klebsormidiaceae</taxon>
        <taxon>Klebsormidium</taxon>
    </lineage>
</organism>
<evidence type="ECO:0000256" key="1">
    <source>
        <dbReference type="ARBA" id="ARBA00022741"/>
    </source>
</evidence>
<keyword evidence="1" id="KW-0547">Nucleotide-binding</keyword>
<evidence type="ECO:0000256" key="2">
    <source>
        <dbReference type="ARBA" id="ARBA00022840"/>
    </source>
</evidence>
<dbReference type="InterPro" id="IPR050795">
    <property type="entry name" value="Asn_Synthetase"/>
</dbReference>
<accession>A0A1Y1HQ73</accession>
<keyword evidence="2" id="KW-0067">ATP-binding</keyword>
<dbReference type="GO" id="GO:0005524">
    <property type="term" value="F:ATP binding"/>
    <property type="evidence" value="ECO:0007669"/>
    <property type="project" value="UniProtKB-KW"/>
</dbReference>
<dbReference type="OrthoDB" id="2019121at2759"/>
<dbReference type="STRING" id="105231.A0A1Y1HQ73"/>
<dbReference type="PANTHER" id="PTHR11772:SF2">
    <property type="entry name" value="ASPARAGINE SYNTHETASE [GLUTAMINE-HYDROLYZING]"/>
    <property type="match status" value="1"/>
</dbReference>
<evidence type="ECO:0000259" key="4">
    <source>
        <dbReference type="PROSITE" id="PS51278"/>
    </source>
</evidence>
<gene>
    <name evidence="5" type="ORF">KFL_000180190</name>
</gene>
<dbReference type="AlphaFoldDB" id="A0A1Y1HQ73"/>
<sequence length="356" mass="38954">MAENGKFLCYAPNHKITKWIPVRNNTDKVVQEKLDSVVFGEPDPDAAPAAPTAVESPGVKRRSSFDMRSASEEERKTKNQQHSVGVASWTLPGGGIAVDRKSGPLPHAPGLVLVRPVIFSTKDTMIAFNGYLSNATELIGTFTTSRTVYETKLGGLIRREAVVPPAWKLCGNKDTLEAEVVLRMYEHLGAEKALPLLRGRFAFALYDSSKNRVFAARDPSGHCSLFEAEDEDGGLLISSSEGVTVPGCFDWDEIPPGHFVLGRRRGLQRYAEPDDPEYLKKMEEAKAAREFEQEAQNELSAGERYNKLMAGLRYHDKPGGGVTRSDSFTHVGSPPKPGRPPHPSHPKARAAAVVGH</sequence>
<evidence type="ECO:0000313" key="5">
    <source>
        <dbReference type="EMBL" id="GAQ78736.1"/>
    </source>
</evidence>
<dbReference type="Pfam" id="PF13537">
    <property type="entry name" value="GATase_7"/>
    <property type="match status" value="1"/>
</dbReference>
<dbReference type="CDD" id="cd00352">
    <property type="entry name" value="Gn_AT_II"/>
    <property type="match status" value="1"/>
</dbReference>
<dbReference type="PROSITE" id="PS51278">
    <property type="entry name" value="GATASE_TYPE_2"/>
    <property type="match status" value="1"/>
</dbReference>
<protein>
    <submittedName>
        <fullName evidence="5">Asparagine synthetase-related protein</fullName>
    </submittedName>
</protein>
<feature type="compositionally biased region" description="Basic and acidic residues" evidence="3">
    <location>
        <begin position="63"/>
        <end position="77"/>
    </location>
</feature>
<dbReference type="InterPro" id="IPR029055">
    <property type="entry name" value="Ntn_hydrolases_N"/>
</dbReference>
<name>A0A1Y1HQ73_KLENI</name>
<dbReference type="InterPro" id="IPR017932">
    <property type="entry name" value="GATase_2_dom"/>
</dbReference>
<reference evidence="5 6" key="1">
    <citation type="journal article" date="2014" name="Nat. Commun.">
        <title>Klebsormidium flaccidum genome reveals primary factors for plant terrestrial adaptation.</title>
        <authorList>
            <person name="Hori K."/>
            <person name="Maruyama F."/>
            <person name="Fujisawa T."/>
            <person name="Togashi T."/>
            <person name="Yamamoto N."/>
            <person name="Seo M."/>
            <person name="Sato S."/>
            <person name="Yamada T."/>
            <person name="Mori H."/>
            <person name="Tajima N."/>
            <person name="Moriyama T."/>
            <person name="Ikeuchi M."/>
            <person name="Watanabe M."/>
            <person name="Wada H."/>
            <person name="Kobayashi K."/>
            <person name="Saito M."/>
            <person name="Masuda T."/>
            <person name="Sasaki-Sekimoto Y."/>
            <person name="Mashiguchi K."/>
            <person name="Awai K."/>
            <person name="Shimojima M."/>
            <person name="Masuda S."/>
            <person name="Iwai M."/>
            <person name="Nobusawa T."/>
            <person name="Narise T."/>
            <person name="Kondo S."/>
            <person name="Saito H."/>
            <person name="Sato R."/>
            <person name="Murakawa M."/>
            <person name="Ihara Y."/>
            <person name="Oshima-Yamada Y."/>
            <person name="Ohtaka K."/>
            <person name="Satoh M."/>
            <person name="Sonobe K."/>
            <person name="Ishii M."/>
            <person name="Ohtani R."/>
            <person name="Kanamori-Sato M."/>
            <person name="Honoki R."/>
            <person name="Miyazaki D."/>
            <person name="Mochizuki H."/>
            <person name="Umetsu J."/>
            <person name="Higashi K."/>
            <person name="Shibata D."/>
            <person name="Kamiya Y."/>
            <person name="Sato N."/>
            <person name="Nakamura Y."/>
            <person name="Tabata S."/>
            <person name="Ida S."/>
            <person name="Kurokawa K."/>
            <person name="Ohta H."/>
        </authorList>
    </citation>
    <scope>NUCLEOTIDE SEQUENCE [LARGE SCALE GENOMIC DNA]</scope>
    <source>
        <strain evidence="5 6">NIES-2285</strain>
    </source>
</reference>
<evidence type="ECO:0000256" key="3">
    <source>
        <dbReference type="SAM" id="MobiDB-lite"/>
    </source>
</evidence>
<feature type="region of interest" description="Disordered" evidence="3">
    <location>
        <begin position="40"/>
        <end position="83"/>
    </location>
</feature>
<feature type="region of interest" description="Disordered" evidence="3">
    <location>
        <begin position="316"/>
        <end position="356"/>
    </location>
</feature>
<proteinExistence type="predicted"/>
<dbReference type="Proteomes" id="UP000054558">
    <property type="component" value="Unassembled WGS sequence"/>
</dbReference>
<dbReference type="PANTHER" id="PTHR11772">
    <property type="entry name" value="ASPARAGINE SYNTHETASE"/>
    <property type="match status" value="1"/>
</dbReference>
<dbReference type="SUPFAM" id="SSF56235">
    <property type="entry name" value="N-terminal nucleophile aminohydrolases (Ntn hydrolases)"/>
    <property type="match status" value="1"/>
</dbReference>
<dbReference type="Gene3D" id="3.60.20.10">
    <property type="entry name" value="Glutamine Phosphoribosylpyrophosphate, subunit 1, domain 1"/>
    <property type="match status" value="1"/>
</dbReference>
<evidence type="ECO:0000313" key="6">
    <source>
        <dbReference type="Proteomes" id="UP000054558"/>
    </source>
</evidence>
<feature type="domain" description="Glutamine amidotransferase type-2" evidence="4">
    <location>
        <begin position="36"/>
        <end position="265"/>
    </location>
</feature>
<dbReference type="EMBL" id="DF236967">
    <property type="protein sequence ID" value="GAQ78736.1"/>
    <property type="molecule type" value="Genomic_DNA"/>
</dbReference>
<keyword evidence="6" id="KW-1185">Reference proteome</keyword>